<dbReference type="SUPFAM" id="SSF103464">
    <property type="entry name" value="Oligosaccharyltransferase subunit ost4p"/>
    <property type="match status" value="1"/>
</dbReference>
<evidence type="ECO:0000256" key="6">
    <source>
        <dbReference type="ARBA" id="ARBA00022968"/>
    </source>
</evidence>
<evidence type="ECO:0000256" key="9">
    <source>
        <dbReference type="SAM" id="Phobius"/>
    </source>
</evidence>
<dbReference type="Proteomes" id="UP000033483">
    <property type="component" value="Unassembled WGS sequence"/>
</dbReference>
<sequence length="44" mass="4865">MISDDDLHSLAVFLGSAAMVLIVAYHFIEVNSKKQAVMTKVEKN</sequence>
<dbReference type="GO" id="GO:0018279">
    <property type="term" value="P:protein N-linked glycosylation via asparagine"/>
    <property type="evidence" value="ECO:0007669"/>
    <property type="project" value="TreeGrafter"/>
</dbReference>
<evidence type="ECO:0000256" key="8">
    <source>
        <dbReference type="ARBA" id="ARBA00023136"/>
    </source>
</evidence>
<dbReference type="AlphaFoldDB" id="A0A0F4ZK90"/>
<comment type="subcellular location">
    <subcellularLocation>
        <location evidence="1">Endoplasmic reticulum membrane</location>
        <topology evidence="1">Single-pass type III membrane protein</topology>
    </subcellularLocation>
</comment>
<keyword evidence="8 9" id="KW-0472">Membrane</keyword>
<comment type="caution">
    <text evidence="10">The sequence shown here is derived from an EMBL/GenBank/DDBJ whole genome shotgun (WGS) entry which is preliminary data.</text>
</comment>
<dbReference type="InterPro" id="IPR051307">
    <property type="entry name" value="OST4"/>
</dbReference>
<keyword evidence="7 9" id="KW-1133">Transmembrane helix</keyword>
<dbReference type="Pfam" id="PF10215">
    <property type="entry name" value="Ost4"/>
    <property type="match status" value="1"/>
</dbReference>
<keyword evidence="6" id="KW-0735">Signal-anchor</keyword>
<dbReference type="InterPro" id="IPR036330">
    <property type="entry name" value="Ost4p_sf"/>
</dbReference>
<protein>
    <recommendedName>
        <fullName evidence="3">Dolichyl-diphosphooligosaccharide--protein glycosyltransferase subunit 4</fullName>
    </recommendedName>
</protein>
<dbReference type="EMBL" id="LAEV01000447">
    <property type="protein sequence ID" value="KKA30263.1"/>
    <property type="molecule type" value="Genomic_DNA"/>
</dbReference>
<evidence type="ECO:0000313" key="10">
    <source>
        <dbReference type="EMBL" id="KKA30263.1"/>
    </source>
</evidence>
<keyword evidence="4 9" id="KW-0812">Transmembrane</keyword>
<accession>A0A0F4ZK90</accession>
<feature type="transmembrane region" description="Helical" evidence="9">
    <location>
        <begin position="6"/>
        <end position="28"/>
    </location>
</feature>
<proteinExistence type="inferred from homology"/>
<evidence type="ECO:0000256" key="5">
    <source>
        <dbReference type="ARBA" id="ARBA00022824"/>
    </source>
</evidence>
<evidence type="ECO:0000256" key="3">
    <source>
        <dbReference type="ARBA" id="ARBA00017662"/>
    </source>
</evidence>
<dbReference type="GO" id="GO:0008250">
    <property type="term" value="C:oligosaccharyltransferase complex"/>
    <property type="evidence" value="ECO:0007669"/>
    <property type="project" value="TreeGrafter"/>
</dbReference>
<evidence type="ECO:0000256" key="1">
    <source>
        <dbReference type="ARBA" id="ARBA00004643"/>
    </source>
</evidence>
<gene>
    <name evidence="10" type="ORF">TD95_002219</name>
</gene>
<keyword evidence="5" id="KW-0256">Endoplasmic reticulum</keyword>
<dbReference type="PANTHER" id="PTHR48164">
    <property type="entry name" value="DOLICHYL-DIPHOSPHOOLIGOSACCHARIDE--PROTEIN GLYCOSYLTRANSFERASE SUBUNIT 4"/>
    <property type="match status" value="1"/>
</dbReference>
<dbReference type="InterPro" id="IPR018943">
    <property type="entry name" value="Oligosaccaryltransferase"/>
</dbReference>
<dbReference type="PANTHER" id="PTHR48164:SF1">
    <property type="entry name" value="DOLICHYL-DIPHOSPHOOLIGOSACCHARIDE--PROTEIN GLYCOSYLTRANSFERASE SUBUNIT 4"/>
    <property type="match status" value="1"/>
</dbReference>
<reference evidence="10 11" key="1">
    <citation type="submission" date="2015-03" db="EMBL/GenBank/DDBJ databases">
        <authorList>
            <person name="Radwan O."/>
            <person name="Al-Naeli F.A."/>
            <person name="Rendon G.A."/>
            <person name="Fields C."/>
        </authorList>
    </citation>
    <scope>NUCLEOTIDE SEQUENCE [LARGE SCALE GENOMIC DNA]</scope>
    <source>
        <strain evidence="10">CR-DP1</strain>
    </source>
</reference>
<name>A0A0F4ZK90_9PEZI</name>
<evidence type="ECO:0000256" key="2">
    <source>
        <dbReference type="ARBA" id="ARBA00007685"/>
    </source>
</evidence>
<organism evidence="10 11">
    <name type="scientific">Thielaviopsis punctulata</name>
    <dbReference type="NCBI Taxonomy" id="72032"/>
    <lineage>
        <taxon>Eukaryota</taxon>
        <taxon>Fungi</taxon>
        <taxon>Dikarya</taxon>
        <taxon>Ascomycota</taxon>
        <taxon>Pezizomycotina</taxon>
        <taxon>Sordariomycetes</taxon>
        <taxon>Hypocreomycetidae</taxon>
        <taxon>Microascales</taxon>
        <taxon>Ceratocystidaceae</taxon>
        <taxon>Thielaviopsis</taxon>
    </lineage>
</organism>
<evidence type="ECO:0000256" key="4">
    <source>
        <dbReference type="ARBA" id="ARBA00022692"/>
    </source>
</evidence>
<evidence type="ECO:0000313" key="11">
    <source>
        <dbReference type="Proteomes" id="UP000033483"/>
    </source>
</evidence>
<dbReference type="OrthoDB" id="2124077at2759"/>
<evidence type="ECO:0000256" key="7">
    <source>
        <dbReference type="ARBA" id="ARBA00022989"/>
    </source>
</evidence>
<keyword evidence="11" id="KW-1185">Reference proteome</keyword>
<comment type="similarity">
    <text evidence="2">Belongs to the OST4 family.</text>
</comment>